<dbReference type="AlphaFoldDB" id="A0A8K1GX09"/>
<protein>
    <submittedName>
        <fullName evidence="1">Uncharacterized protein</fullName>
    </submittedName>
</protein>
<keyword evidence="2" id="KW-1185">Reference proteome</keyword>
<reference evidence="1" key="1">
    <citation type="submission" date="2019-04" db="EMBL/GenBank/DDBJ databases">
        <title>Genome assembly of Zosterops borbonicus 15179.</title>
        <authorList>
            <person name="Leroy T."/>
            <person name="Anselmetti Y."/>
            <person name="Tilak M.-K."/>
            <person name="Nabholz B."/>
        </authorList>
    </citation>
    <scope>NUCLEOTIDE SEQUENCE</scope>
    <source>
        <strain evidence="1">HGM_15179</strain>
        <tissue evidence="1">Muscle</tissue>
    </source>
</reference>
<dbReference type="EMBL" id="SWJQ01000026">
    <property type="protein sequence ID" value="TRZ25391.1"/>
    <property type="molecule type" value="Genomic_DNA"/>
</dbReference>
<gene>
    <name evidence="1" type="ORF">HGM15179_001709</name>
</gene>
<dbReference type="Proteomes" id="UP000796761">
    <property type="component" value="Unassembled WGS sequence"/>
</dbReference>
<evidence type="ECO:0000313" key="2">
    <source>
        <dbReference type="Proteomes" id="UP000796761"/>
    </source>
</evidence>
<evidence type="ECO:0000313" key="1">
    <source>
        <dbReference type="EMBL" id="TRZ25391.1"/>
    </source>
</evidence>
<feature type="non-terminal residue" evidence="1">
    <location>
        <position position="1"/>
    </location>
</feature>
<comment type="caution">
    <text evidence="1">The sequence shown here is derived from an EMBL/GenBank/DDBJ whole genome shotgun (WGS) entry which is preliminary data.</text>
</comment>
<sequence length="72" mass="8353">MRAAIYFTLCKQSSSKRNKIFLTWNILLGAELDSCYTTSDYSHHRNIWGKEHVSSRASAPVLHFPMKMLSLY</sequence>
<proteinExistence type="predicted"/>
<organism evidence="1 2">
    <name type="scientific">Zosterops borbonicus</name>
    <dbReference type="NCBI Taxonomy" id="364589"/>
    <lineage>
        <taxon>Eukaryota</taxon>
        <taxon>Metazoa</taxon>
        <taxon>Chordata</taxon>
        <taxon>Craniata</taxon>
        <taxon>Vertebrata</taxon>
        <taxon>Euteleostomi</taxon>
        <taxon>Archelosauria</taxon>
        <taxon>Archosauria</taxon>
        <taxon>Dinosauria</taxon>
        <taxon>Saurischia</taxon>
        <taxon>Theropoda</taxon>
        <taxon>Coelurosauria</taxon>
        <taxon>Aves</taxon>
        <taxon>Neognathae</taxon>
        <taxon>Neoaves</taxon>
        <taxon>Telluraves</taxon>
        <taxon>Australaves</taxon>
        <taxon>Passeriformes</taxon>
        <taxon>Sylvioidea</taxon>
        <taxon>Zosteropidae</taxon>
        <taxon>Zosterops</taxon>
    </lineage>
</organism>
<accession>A0A8K1GX09</accession>
<name>A0A8K1GX09_9PASS</name>